<feature type="region of interest" description="Disordered" evidence="1">
    <location>
        <begin position="42"/>
        <end position="64"/>
    </location>
</feature>
<sequence length="64" mass="6923">MRQQPRCTDRDGLLDILMSQTTASADMGHFIDLLEREIRADEWAGNGSDASGRPVDGGAGPEPH</sequence>
<reference evidence="3" key="1">
    <citation type="journal article" date="2019" name="Int. J. Syst. Evol. Microbiol.">
        <title>The Global Catalogue of Microorganisms (GCM) 10K type strain sequencing project: providing services to taxonomists for standard genome sequencing and annotation.</title>
        <authorList>
            <consortium name="The Broad Institute Genomics Platform"/>
            <consortium name="The Broad Institute Genome Sequencing Center for Infectious Disease"/>
            <person name="Wu L."/>
            <person name="Ma J."/>
        </authorList>
    </citation>
    <scope>NUCLEOTIDE SEQUENCE [LARGE SCALE GENOMIC DNA]</scope>
    <source>
        <strain evidence="3">CCUG 55609</strain>
    </source>
</reference>
<dbReference type="Proteomes" id="UP001597173">
    <property type="component" value="Unassembled WGS sequence"/>
</dbReference>
<dbReference type="RefSeq" id="WP_374834927.1">
    <property type="nucleotide sequence ID" value="NZ_JBHEEW010000001.1"/>
</dbReference>
<name>A0ABW3YSK6_MYCRA</name>
<organism evidence="2 3">
    <name type="scientific">Mycoplana ramosa</name>
    <name type="common">Mycoplana bullata</name>
    <dbReference type="NCBI Taxonomy" id="40837"/>
    <lineage>
        <taxon>Bacteria</taxon>
        <taxon>Pseudomonadati</taxon>
        <taxon>Pseudomonadota</taxon>
        <taxon>Alphaproteobacteria</taxon>
        <taxon>Hyphomicrobiales</taxon>
        <taxon>Rhizobiaceae</taxon>
        <taxon>Mycoplana</taxon>
    </lineage>
</organism>
<keyword evidence="3" id="KW-1185">Reference proteome</keyword>
<comment type="caution">
    <text evidence="2">The sequence shown here is derived from an EMBL/GenBank/DDBJ whole genome shotgun (WGS) entry which is preliminary data.</text>
</comment>
<evidence type="ECO:0000313" key="3">
    <source>
        <dbReference type="Proteomes" id="UP001597173"/>
    </source>
</evidence>
<dbReference type="EMBL" id="JBHTNF010000002">
    <property type="protein sequence ID" value="MFD1327280.1"/>
    <property type="molecule type" value="Genomic_DNA"/>
</dbReference>
<protein>
    <submittedName>
        <fullName evidence="2">Uncharacterized protein</fullName>
    </submittedName>
</protein>
<evidence type="ECO:0000256" key="1">
    <source>
        <dbReference type="SAM" id="MobiDB-lite"/>
    </source>
</evidence>
<accession>A0ABW3YSK6</accession>
<proteinExistence type="predicted"/>
<gene>
    <name evidence="2" type="ORF">ACFQ33_05170</name>
</gene>
<feature type="compositionally biased region" description="Gly residues" evidence="1">
    <location>
        <begin position="55"/>
        <end position="64"/>
    </location>
</feature>
<evidence type="ECO:0000313" key="2">
    <source>
        <dbReference type="EMBL" id="MFD1327280.1"/>
    </source>
</evidence>